<proteinExistence type="predicted"/>
<dbReference type="GeneID" id="63691333"/>
<dbReference type="AlphaFoldDB" id="M5G4Y5"/>
<gene>
    <name evidence="2" type="ORF">DACRYDRAFT_77433</name>
</gene>
<dbReference type="SMART" id="SM00220">
    <property type="entry name" value="S_TKc"/>
    <property type="match status" value="1"/>
</dbReference>
<dbReference type="InterPro" id="IPR001245">
    <property type="entry name" value="Ser-Thr/Tyr_kinase_cat_dom"/>
</dbReference>
<dbReference type="PROSITE" id="PS00108">
    <property type="entry name" value="PROTEIN_KINASE_ST"/>
    <property type="match status" value="1"/>
</dbReference>
<evidence type="ECO:0000313" key="2">
    <source>
        <dbReference type="EMBL" id="EJU03709.1"/>
    </source>
</evidence>
<dbReference type="HOGENOM" id="CLU_000288_7_18_1"/>
<dbReference type="PIRSF" id="PIRSF000654">
    <property type="entry name" value="Integrin-linked_kinase"/>
    <property type="match status" value="1"/>
</dbReference>
<dbReference type="InterPro" id="IPR000719">
    <property type="entry name" value="Prot_kinase_dom"/>
</dbReference>
<sequence length="258" mass="28880">MLVQYIVREANVWFGLAHPNVLPLYGVSVDAERRGISLILPWIENGDLTMYLKNCPDPDHLKLARGVIRGVKYLHSQDVIHGDIKGSNVLVDGRGTPLLTDFGLSRLPEDLLNVGDTTTSFGFGALRWMAQERLDPTSYGLSTRTSYSRAADVYALGMTLFEVFTGPVPFYDSPELFVLREVPNGLRPTHPGPDATAKGLNSQLWEFMLACWDRDPGRRPILSMILEMDMFEPPVQSKLHRLRKAYLAVFASRAGSFQ</sequence>
<protein>
    <submittedName>
        <fullName evidence="2">Kinase-like protein</fullName>
    </submittedName>
</protein>
<name>M5G4Y5_DACPD</name>
<keyword evidence="3" id="KW-1185">Reference proteome</keyword>
<feature type="domain" description="Protein kinase" evidence="1">
    <location>
        <begin position="1"/>
        <end position="231"/>
    </location>
</feature>
<keyword evidence="2" id="KW-0808">Transferase</keyword>
<dbReference type="Pfam" id="PF07714">
    <property type="entry name" value="PK_Tyr_Ser-Thr"/>
    <property type="match status" value="1"/>
</dbReference>
<dbReference type="GO" id="GO:0005524">
    <property type="term" value="F:ATP binding"/>
    <property type="evidence" value="ECO:0007669"/>
    <property type="project" value="InterPro"/>
</dbReference>
<dbReference type="InterPro" id="IPR051681">
    <property type="entry name" value="Ser/Thr_Kinases-Pseudokinases"/>
</dbReference>
<dbReference type="PROSITE" id="PS50011">
    <property type="entry name" value="PROTEIN_KINASE_DOM"/>
    <property type="match status" value="1"/>
</dbReference>
<dbReference type="STRING" id="1858805.M5G4Y5"/>
<dbReference type="RefSeq" id="XP_040630603.1">
    <property type="nucleotide sequence ID" value="XM_040776271.1"/>
</dbReference>
<evidence type="ECO:0000313" key="3">
    <source>
        <dbReference type="Proteomes" id="UP000030653"/>
    </source>
</evidence>
<evidence type="ECO:0000259" key="1">
    <source>
        <dbReference type="PROSITE" id="PS50011"/>
    </source>
</evidence>
<dbReference type="EMBL" id="JH795859">
    <property type="protein sequence ID" value="EJU03709.1"/>
    <property type="molecule type" value="Genomic_DNA"/>
</dbReference>
<dbReference type="GO" id="GO:0004674">
    <property type="term" value="F:protein serine/threonine kinase activity"/>
    <property type="evidence" value="ECO:0007669"/>
    <property type="project" value="TreeGrafter"/>
</dbReference>
<keyword evidence="2" id="KW-0418">Kinase</keyword>
<dbReference type="SUPFAM" id="SSF56112">
    <property type="entry name" value="Protein kinase-like (PK-like)"/>
    <property type="match status" value="1"/>
</dbReference>
<dbReference type="Gene3D" id="1.10.510.10">
    <property type="entry name" value="Transferase(Phosphotransferase) domain 1"/>
    <property type="match status" value="1"/>
</dbReference>
<organism evidence="2 3">
    <name type="scientific">Dacryopinax primogenitus (strain DJM 731)</name>
    <name type="common">Brown rot fungus</name>
    <dbReference type="NCBI Taxonomy" id="1858805"/>
    <lineage>
        <taxon>Eukaryota</taxon>
        <taxon>Fungi</taxon>
        <taxon>Dikarya</taxon>
        <taxon>Basidiomycota</taxon>
        <taxon>Agaricomycotina</taxon>
        <taxon>Dacrymycetes</taxon>
        <taxon>Dacrymycetales</taxon>
        <taxon>Dacrymycetaceae</taxon>
        <taxon>Dacryopinax</taxon>
    </lineage>
</organism>
<dbReference type="InterPro" id="IPR011009">
    <property type="entry name" value="Kinase-like_dom_sf"/>
</dbReference>
<accession>M5G4Y5</accession>
<dbReference type="OrthoDB" id="4062651at2759"/>
<dbReference type="Proteomes" id="UP000030653">
    <property type="component" value="Unassembled WGS sequence"/>
</dbReference>
<dbReference type="InterPro" id="IPR008271">
    <property type="entry name" value="Ser/Thr_kinase_AS"/>
</dbReference>
<dbReference type="PANTHER" id="PTHR44329">
    <property type="entry name" value="SERINE/THREONINE-PROTEIN KINASE TNNI3K-RELATED"/>
    <property type="match status" value="1"/>
</dbReference>
<reference evidence="2 3" key="1">
    <citation type="journal article" date="2012" name="Science">
        <title>The Paleozoic origin of enzymatic lignin decomposition reconstructed from 31 fungal genomes.</title>
        <authorList>
            <person name="Floudas D."/>
            <person name="Binder M."/>
            <person name="Riley R."/>
            <person name="Barry K."/>
            <person name="Blanchette R.A."/>
            <person name="Henrissat B."/>
            <person name="Martinez A.T."/>
            <person name="Otillar R."/>
            <person name="Spatafora J.W."/>
            <person name="Yadav J.S."/>
            <person name="Aerts A."/>
            <person name="Benoit I."/>
            <person name="Boyd A."/>
            <person name="Carlson A."/>
            <person name="Copeland A."/>
            <person name="Coutinho P.M."/>
            <person name="de Vries R.P."/>
            <person name="Ferreira P."/>
            <person name="Findley K."/>
            <person name="Foster B."/>
            <person name="Gaskell J."/>
            <person name="Glotzer D."/>
            <person name="Gorecki P."/>
            <person name="Heitman J."/>
            <person name="Hesse C."/>
            <person name="Hori C."/>
            <person name="Igarashi K."/>
            <person name="Jurgens J.A."/>
            <person name="Kallen N."/>
            <person name="Kersten P."/>
            <person name="Kohler A."/>
            <person name="Kuees U."/>
            <person name="Kumar T.K.A."/>
            <person name="Kuo A."/>
            <person name="LaButti K."/>
            <person name="Larrondo L.F."/>
            <person name="Lindquist E."/>
            <person name="Ling A."/>
            <person name="Lombard V."/>
            <person name="Lucas S."/>
            <person name="Lundell T."/>
            <person name="Martin R."/>
            <person name="McLaughlin D.J."/>
            <person name="Morgenstern I."/>
            <person name="Morin E."/>
            <person name="Murat C."/>
            <person name="Nagy L.G."/>
            <person name="Nolan M."/>
            <person name="Ohm R.A."/>
            <person name="Patyshakuliyeva A."/>
            <person name="Rokas A."/>
            <person name="Ruiz-Duenas F.J."/>
            <person name="Sabat G."/>
            <person name="Salamov A."/>
            <person name="Samejima M."/>
            <person name="Schmutz J."/>
            <person name="Slot J.C."/>
            <person name="St John F."/>
            <person name="Stenlid J."/>
            <person name="Sun H."/>
            <person name="Sun S."/>
            <person name="Syed K."/>
            <person name="Tsang A."/>
            <person name="Wiebenga A."/>
            <person name="Young D."/>
            <person name="Pisabarro A."/>
            <person name="Eastwood D.C."/>
            <person name="Martin F."/>
            <person name="Cullen D."/>
            <person name="Grigoriev I.V."/>
            <person name="Hibbett D.S."/>
        </authorList>
    </citation>
    <scope>NUCLEOTIDE SEQUENCE [LARGE SCALE GENOMIC DNA]</scope>
    <source>
        <strain evidence="2 3">DJM-731 SS1</strain>
    </source>
</reference>
<dbReference type="OMA" id="HLAYIAT"/>